<evidence type="ECO:0000313" key="3">
    <source>
        <dbReference type="Proteomes" id="UP000217838"/>
    </source>
</evidence>
<protein>
    <submittedName>
        <fullName evidence="2">Uncharacterized protein</fullName>
    </submittedName>
</protein>
<name>A0A2A4YNJ8_UNCAE</name>
<feature type="chain" id="PRO_5012336595" evidence="1">
    <location>
        <begin position="27"/>
        <end position="525"/>
    </location>
</feature>
<evidence type="ECO:0000256" key="1">
    <source>
        <dbReference type="SAM" id="SignalP"/>
    </source>
</evidence>
<proteinExistence type="predicted"/>
<comment type="caution">
    <text evidence="2">The sequence shown here is derived from an EMBL/GenBank/DDBJ whole genome shotgun (WGS) entry which is preliminary data.</text>
</comment>
<accession>A0A2A4YNJ8</accession>
<dbReference type="AlphaFoldDB" id="A0A2A4YNJ8"/>
<reference evidence="3" key="1">
    <citation type="submission" date="2017-08" db="EMBL/GenBank/DDBJ databases">
        <title>A dynamic microbial community with high functional redundancy inhabits the cold, oxic subseafloor aquifer.</title>
        <authorList>
            <person name="Tully B.J."/>
            <person name="Wheat C.G."/>
            <person name="Glazer B.T."/>
            <person name="Huber J.A."/>
        </authorList>
    </citation>
    <scope>NUCLEOTIDE SEQUENCE [LARGE SCALE GENOMIC DNA]</scope>
</reference>
<dbReference type="EMBL" id="NVUU01000001">
    <property type="protein sequence ID" value="PCI96200.1"/>
    <property type="molecule type" value="Genomic_DNA"/>
</dbReference>
<feature type="signal peptide" evidence="1">
    <location>
        <begin position="1"/>
        <end position="26"/>
    </location>
</feature>
<sequence>MKKWFTFKAVLILSCLCFFEGNYSFGGGVATGGSRINSPDTNVNSNNGDTIDNSNNVTNNVENQNTTINKNFFVLDGAVTDPASLQRALDGLPAGNPPIEQTGQDPDGLVGTISIEGTDVSAGDGSVVGAYGTLNEDGTITLTGYHQTDGGYLDETQRFEGSITANQDKVDSPVVAVINSNKGQYIAYVTDNQVLMVHRRDTTLVAPRRGSADPFNPWITLTVPSSLDNATSVRIIKTPEGNNLMAVQTTGAIFVVTLDGTSLTNVTLITSNASLTGLHGYQASGAVIGYIDSLDKFFLRRKANAGSAFAGPVLVSAGDTVIQGIFTLSKKGAVAVAYLTAAEITIVLDAIDAAGPQTLALVATKVKNLTYNNSSTAIAIVRTAIYDQLIRAISGTITNKGNLALASDTPYVVYVDQEDYDPTASTDENAIGSDDPTIVEGVAPMGNGKAKLATWKISNSGRTDSYQNIATRNYPNQAAEDYATKQSHYARSRSGVYLVETFADLYYDENGRPHSSLLTYVQRNE</sequence>
<organism evidence="2 3">
    <name type="scientific">Aerophobetes bacterium</name>
    <dbReference type="NCBI Taxonomy" id="2030807"/>
    <lineage>
        <taxon>Bacteria</taxon>
        <taxon>Candidatus Aerophobota</taxon>
    </lineage>
</organism>
<keyword evidence="1" id="KW-0732">Signal</keyword>
<dbReference type="Proteomes" id="UP000217838">
    <property type="component" value="Unassembled WGS sequence"/>
</dbReference>
<gene>
    <name evidence="2" type="ORF">COB11_00070</name>
</gene>
<evidence type="ECO:0000313" key="2">
    <source>
        <dbReference type="EMBL" id="PCI96200.1"/>
    </source>
</evidence>